<reference evidence="2" key="1">
    <citation type="journal article" date="2019" name="Int. J. Syst. Evol. Microbiol.">
        <title>The Global Catalogue of Microorganisms (GCM) 10K type strain sequencing project: providing services to taxonomists for standard genome sequencing and annotation.</title>
        <authorList>
            <consortium name="The Broad Institute Genomics Platform"/>
            <consortium name="The Broad Institute Genome Sequencing Center for Infectious Disease"/>
            <person name="Wu L."/>
            <person name="Ma J."/>
        </authorList>
    </citation>
    <scope>NUCLEOTIDE SEQUENCE [LARGE SCALE GENOMIC DNA]</scope>
    <source>
        <strain evidence="2">CGMCC 1.16444</strain>
    </source>
</reference>
<proteinExistence type="predicted"/>
<dbReference type="Proteomes" id="UP001595796">
    <property type="component" value="Unassembled WGS sequence"/>
</dbReference>
<evidence type="ECO:0000313" key="1">
    <source>
        <dbReference type="EMBL" id="MFC5066940.1"/>
    </source>
</evidence>
<dbReference type="RefSeq" id="WP_114957351.1">
    <property type="nucleotide sequence ID" value="NZ_JBHSJF010000002.1"/>
</dbReference>
<keyword evidence="2" id="KW-1185">Reference proteome</keyword>
<organism evidence="1 2">
    <name type="scientific">Flaviflagellibacter deserti</name>
    <dbReference type="NCBI Taxonomy" id="2267266"/>
    <lineage>
        <taxon>Bacteria</taxon>
        <taxon>Pseudomonadati</taxon>
        <taxon>Pseudomonadota</taxon>
        <taxon>Alphaproteobacteria</taxon>
        <taxon>Hyphomicrobiales</taxon>
        <taxon>Flaviflagellibacter</taxon>
    </lineage>
</organism>
<comment type="caution">
    <text evidence="1">The sequence shown here is derived from an EMBL/GenBank/DDBJ whole genome shotgun (WGS) entry which is preliminary data.</text>
</comment>
<evidence type="ECO:0000313" key="2">
    <source>
        <dbReference type="Proteomes" id="UP001595796"/>
    </source>
</evidence>
<protein>
    <submittedName>
        <fullName evidence="1">Uncharacterized protein</fullName>
    </submittedName>
</protein>
<sequence>MSAAVKAKYAGDKAPVVQFLKTLDGLIHEGKFREAAESFKKFEEDNRDSDFMVEEAIPFRVQNYLSHTIGATAFVKYTLRHSTWAVELTRAFHDPEKFDTFVKNAAAEVKKLA</sequence>
<gene>
    <name evidence="1" type="ORF">ACFPFW_02810</name>
</gene>
<accession>A0ABV9YZS8</accession>
<name>A0ABV9YZS8_9HYPH</name>
<dbReference type="EMBL" id="JBHSJF010000002">
    <property type="protein sequence ID" value="MFC5066940.1"/>
    <property type="molecule type" value="Genomic_DNA"/>
</dbReference>